<comment type="caution">
    <text evidence="1">The sequence shown here is derived from an EMBL/GenBank/DDBJ whole genome shotgun (WGS) entry which is preliminary data.</text>
</comment>
<reference evidence="1" key="1">
    <citation type="submission" date="2023-10" db="EMBL/GenBank/DDBJ databases">
        <authorList>
            <person name="Chen Y."/>
            <person name="Shah S."/>
            <person name="Dougan E. K."/>
            <person name="Thang M."/>
            <person name="Chan C."/>
        </authorList>
    </citation>
    <scope>NUCLEOTIDE SEQUENCE [LARGE SCALE GENOMIC DNA]</scope>
</reference>
<evidence type="ECO:0000313" key="1">
    <source>
        <dbReference type="EMBL" id="CAK0797853.1"/>
    </source>
</evidence>
<gene>
    <name evidence="1" type="ORF">PCOR1329_LOCUS6814</name>
</gene>
<proteinExistence type="predicted"/>
<protein>
    <recommendedName>
        <fullName evidence="3">Reverse transcriptase domain-containing protein</fullName>
    </recommendedName>
</protein>
<sequence>ADETGHQPSLETRAFADDVAAVTPDLFVSAPALLSIFTDCGRISGLQLNLPKTCVVPLFRSDQATVLRDVLSSYPSRCCAQVAWRAIYLSFLLGPERGCETYDKALDKVLGRASWVGAAGGGLYMTTMAYTVCITSALGFFMQLDALPPSWASVETEMFRRLVLAPVYGRAPAAQLRVAAPEKGAAGGLQAAARAVELHRARVDSGKLMVKAAWADWLDCSYLCQLDDNA</sequence>
<name>A0ABN9Q0C8_9DINO</name>
<accession>A0ABN9Q0C8</accession>
<evidence type="ECO:0000313" key="2">
    <source>
        <dbReference type="Proteomes" id="UP001189429"/>
    </source>
</evidence>
<keyword evidence="2" id="KW-1185">Reference proteome</keyword>
<feature type="non-terminal residue" evidence="1">
    <location>
        <position position="1"/>
    </location>
</feature>
<feature type="non-terminal residue" evidence="1">
    <location>
        <position position="230"/>
    </location>
</feature>
<organism evidence="1 2">
    <name type="scientific">Prorocentrum cordatum</name>
    <dbReference type="NCBI Taxonomy" id="2364126"/>
    <lineage>
        <taxon>Eukaryota</taxon>
        <taxon>Sar</taxon>
        <taxon>Alveolata</taxon>
        <taxon>Dinophyceae</taxon>
        <taxon>Prorocentrales</taxon>
        <taxon>Prorocentraceae</taxon>
        <taxon>Prorocentrum</taxon>
    </lineage>
</organism>
<evidence type="ECO:0008006" key="3">
    <source>
        <dbReference type="Google" id="ProtNLM"/>
    </source>
</evidence>
<dbReference type="Proteomes" id="UP001189429">
    <property type="component" value="Unassembled WGS sequence"/>
</dbReference>
<dbReference type="EMBL" id="CAUYUJ010001835">
    <property type="protein sequence ID" value="CAK0797853.1"/>
    <property type="molecule type" value="Genomic_DNA"/>
</dbReference>